<name>A0ABQ7BF52_BRACR</name>
<proteinExistence type="predicted"/>
<keyword evidence="2" id="KW-1185">Reference proteome</keyword>
<evidence type="ECO:0000313" key="1">
    <source>
        <dbReference type="EMBL" id="KAF3531249.1"/>
    </source>
</evidence>
<dbReference type="EMBL" id="QGKV02001507">
    <property type="protein sequence ID" value="KAF3531249.1"/>
    <property type="molecule type" value="Genomic_DNA"/>
</dbReference>
<sequence>MYSTDCTMLSACLFDCRKLYRMDVIDGFSLMAHELARGNIELNHRSATKPSTKSPFSLPLSSSNEHCQDRSVLTICLEIIWNLAADGFSHEFCTKCALYLSTTNITTSKTSQATHTRLSPMPSPSLQRCLFHQTFPYNNNNKNRNIIKNKYAECSHGRIPQVVPK</sequence>
<accession>A0ABQ7BF52</accession>
<gene>
    <name evidence="1" type="ORF">DY000_02041791</name>
</gene>
<evidence type="ECO:0000313" key="2">
    <source>
        <dbReference type="Proteomes" id="UP000266723"/>
    </source>
</evidence>
<organism evidence="1 2">
    <name type="scientific">Brassica cretica</name>
    <name type="common">Mustard</name>
    <dbReference type="NCBI Taxonomy" id="69181"/>
    <lineage>
        <taxon>Eukaryota</taxon>
        <taxon>Viridiplantae</taxon>
        <taxon>Streptophyta</taxon>
        <taxon>Embryophyta</taxon>
        <taxon>Tracheophyta</taxon>
        <taxon>Spermatophyta</taxon>
        <taxon>Magnoliopsida</taxon>
        <taxon>eudicotyledons</taxon>
        <taxon>Gunneridae</taxon>
        <taxon>Pentapetalae</taxon>
        <taxon>rosids</taxon>
        <taxon>malvids</taxon>
        <taxon>Brassicales</taxon>
        <taxon>Brassicaceae</taxon>
        <taxon>Brassiceae</taxon>
        <taxon>Brassica</taxon>
    </lineage>
</organism>
<dbReference type="Proteomes" id="UP000266723">
    <property type="component" value="Unassembled WGS sequence"/>
</dbReference>
<comment type="caution">
    <text evidence="1">The sequence shown here is derived from an EMBL/GenBank/DDBJ whole genome shotgun (WGS) entry which is preliminary data.</text>
</comment>
<evidence type="ECO:0008006" key="3">
    <source>
        <dbReference type="Google" id="ProtNLM"/>
    </source>
</evidence>
<reference evidence="1 2" key="1">
    <citation type="journal article" date="2020" name="BMC Genomics">
        <title>Intraspecific diversification of the crop wild relative Brassica cretica Lam. using demographic model selection.</title>
        <authorList>
            <person name="Kioukis A."/>
            <person name="Michalopoulou V.A."/>
            <person name="Briers L."/>
            <person name="Pirintsos S."/>
            <person name="Studholme D.J."/>
            <person name="Pavlidis P."/>
            <person name="Sarris P.F."/>
        </authorList>
    </citation>
    <scope>NUCLEOTIDE SEQUENCE [LARGE SCALE GENOMIC DNA]</scope>
    <source>
        <strain evidence="2">cv. PFS-1207/04</strain>
    </source>
</reference>
<protein>
    <recommendedName>
        <fullName evidence="3">FLZ-type domain-containing protein</fullName>
    </recommendedName>
</protein>